<evidence type="ECO:0000313" key="3">
    <source>
        <dbReference type="EMBL" id="CAD7621814.1"/>
    </source>
</evidence>
<dbReference type="GO" id="GO:0060271">
    <property type="term" value="P:cilium assembly"/>
    <property type="evidence" value="ECO:0007669"/>
    <property type="project" value="TreeGrafter"/>
</dbReference>
<dbReference type="PROSITE" id="PS51352">
    <property type="entry name" value="THIOREDOXIN_2"/>
    <property type="match status" value="1"/>
</dbReference>
<dbReference type="InterPro" id="IPR013766">
    <property type="entry name" value="Thioredoxin_domain"/>
</dbReference>
<dbReference type="PANTHER" id="PTHR14684">
    <property type="entry name" value="THIOREDOXIN DOMAIN-CONTAINING PROTEIN 15"/>
    <property type="match status" value="1"/>
</dbReference>
<keyword evidence="4" id="KW-1185">Reference proteome</keyword>
<reference evidence="3" key="1">
    <citation type="submission" date="2020-11" db="EMBL/GenBank/DDBJ databases">
        <authorList>
            <person name="Tran Van P."/>
        </authorList>
    </citation>
    <scope>NUCLEOTIDE SEQUENCE</scope>
</reference>
<accession>A0A7R9PV54</accession>
<dbReference type="InterPro" id="IPR042418">
    <property type="entry name" value="TXNDC15"/>
</dbReference>
<gene>
    <name evidence="3" type="ORF">OSB1V03_LOCUS2284</name>
</gene>
<dbReference type="PANTHER" id="PTHR14684:SF2">
    <property type="entry name" value="THIOREDOXIN DOMAIN-CONTAINING PROTEIN 15"/>
    <property type="match status" value="1"/>
</dbReference>
<name>A0A7R9PV54_9ACAR</name>
<dbReference type="InterPro" id="IPR036249">
    <property type="entry name" value="Thioredoxin-like_sf"/>
</dbReference>
<keyword evidence="1" id="KW-0472">Membrane</keyword>
<dbReference type="GO" id="GO:0005929">
    <property type="term" value="C:cilium"/>
    <property type="evidence" value="ECO:0007669"/>
    <property type="project" value="TreeGrafter"/>
</dbReference>
<dbReference type="Pfam" id="PF00085">
    <property type="entry name" value="Thioredoxin"/>
    <property type="match status" value="1"/>
</dbReference>
<evidence type="ECO:0000256" key="1">
    <source>
        <dbReference type="SAM" id="Phobius"/>
    </source>
</evidence>
<dbReference type="EMBL" id="CAJPIZ010000772">
    <property type="protein sequence ID" value="CAG2102244.1"/>
    <property type="molecule type" value="Genomic_DNA"/>
</dbReference>
<proteinExistence type="predicted"/>
<organism evidence="3">
    <name type="scientific">Medioppia subpectinata</name>
    <dbReference type="NCBI Taxonomy" id="1979941"/>
    <lineage>
        <taxon>Eukaryota</taxon>
        <taxon>Metazoa</taxon>
        <taxon>Ecdysozoa</taxon>
        <taxon>Arthropoda</taxon>
        <taxon>Chelicerata</taxon>
        <taxon>Arachnida</taxon>
        <taxon>Acari</taxon>
        <taxon>Acariformes</taxon>
        <taxon>Sarcoptiformes</taxon>
        <taxon>Oribatida</taxon>
        <taxon>Brachypylina</taxon>
        <taxon>Oppioidea</taxon>
        <taxon>Oppiidae</taxon>
        <taxon>Medioppia</taxon>
    </lineage>
</organism>
<sequence>MGADCALVIFYYKWCPFSAKFAKHFNALARVYPQFHVLAIDAYGMNSVNMRYGLVGIPSVLFFHNGKVVGKVNDSEPTIDGFVSYITQMTGVSPVGSTNLTDSDLLGPLSSTPEPKFDYLLLFSWVFALVCFFYLFAKSNVFKTTIETVRNNWREAEAQHEHND</sequence>
<protein>
    <recommendedName>
        <fullName evidence="2">Thioredoxin domain-containing protein</fullName>
    </recommendedName>
</protein>
<dbReference type="Proteomes" id="UP000759131">
    <property type="component" value="Unassembled WGS sequence"/>
</dbReference>
<dbReference type="AlphaFoldDB" id="A0A7R9PV54"/>
<feature type="domain" description="Thioredoxin" evidence="2">
    <location>
        <begin position="1"/>
        <end position="91"/>
    </location>
</feature>
<evidence type="ECO:0000313" key="4">
    <source>
        <dbReference type="Proteomes" id="UP000759131"/>
    </source>
</evidence>
<keyword evidence="1" id="KW-1133">Transmembrane helix</keyword>
<dbReference type="SUPFAM" id="SSF52833">
    <property type="entry name" value="Thioredoxin-like"/>
    <property type="match status" value="1"/>
</dbReference>
<feature type="transmembrane region" description="Helical" evidence="1">
    <location>
        <begin position="119"/>
        <end position="137"/>
    </location>
</feature>
<evidence type="ECO:0000259" key="2">
    <source>
        <dbReference type="PROSITE" id="PS51352"/>
    </source>
</evidence>
<keyword evidence="1" id="KW-0812">Transmembrane</keyword>
<dbReference type="OrthoDB" id="1899781at2759"/>
<dbReference type="EMBL" id="OC855347">
    <property type="protein sequence ID" value="CAD7621814.1"/>
    <property type="molecule type" value="Genomic_DNA"/>
</dbReference>
<dbReference type="Gene3D" id="3.40.30.10">
    <property type="entry name" value="Glutaredoxin"/>
    <property type="match status" value="1"/>
</dbReference>